<sequence length="331" mass="37816">MRMKLMPSISNRTKIRHRNELNATLSGLPLPAKRVLFLALASVEPGEKIGNDKIFSVNSNVYAEIADVDKTVAYKQLREGADILKNSFLSLNKDDVLLLAEHLNIPEEFKSNPREYLDLNITKICGYSKETSTVDIVFSDAVQPYISELVGKNNKYTTQSLTSAVRLSGQYSSALYQLVRKKYSNNKHINCFTLTINELKDELSCFDIVNGEINYKYEMYKVFKREVLDKAIKEILNKTEIKKLDFSVASREGKKISKLEFSYVIQETNDQPKAEQEEFLVDFSQRKANVKDNGKQVISNREANKLLESLCAEGKSLTFAVKYIEHTFYVE</sequence>
<dbReference type="GO" id="GO:0006270">
    <property type="term" value="P:DNA replication initiation"/>
    <property type="evidence" value="ECO:0007669"/>
    <property type="project" value="InterPro"/>
</dbReference>
<dbReference type="GO" id="GO:0003887">
    <property type="term" value="F:DNA-directed DNA polymerase activity"/>
    <property type="evidence" value="ECO:0007669"/>
    <property type="project" value="InterPro"/>
</dbReference>
<dbReference type="RefSeq" id="WP_087653609.1">
    <property type="nucleotide sequence ID" value="NZ_JAJHGW010000044.1"/>
</dbReference>
<dbReference type="EMBL" id="MK079571">
    <property type="protein sequence ID" value="AYU65739.1"/>
    <property type="molecule type" value="Genomic_DNA"/>
</dbReference>
<name>A0A3G4RJ98_KLEPN</name>
<evidence type="ECO:0000313" key="3">
    <source>
        <dbReference type="EMBL" id="AYU65739.1"/>
    </source>
</evidence>
<dbReference type="Pfam" id="PF21205">
    <property type="entry name" value="Rep3_C"/>
    <property type="match status" value="1"/>
</dbReference>
<organism evidence="3">
    <name type="scientific">Klebsiella pneumoniae</name>
    <dbReference type="NCBI Taxonomy" id="573"/>
    <lineage>
        <taxon>Bacteria</taxon>
        <taxon>Pseudomonadati</taxon>
        <taxon>Pseudomonadota</taxon>
        <taxon>Gammaproteobacteria</taxon>
        <taxon>Enterobacterales</taxon>
        <taxon>Enterobacteriaceae</taxon>
        <taxon>Klebsiella/Raoultella group</taxon>
        <taxon>Klebsiella</taxon>
        <taxon>Klebsiella pneumoniae complex</taxon>
    </lineage>
</organism>
<evidence type="ECO:0000259" key="2">
    <source>
        <dbReference type="Pfam" id="PF01051"/>
    </source>
</evidence>
<dbReference type="InterPro" id="IPR036390">
    <property type="entry name" value="WH_DNA-bd_sf"/>
</dbReference>
<dbReference type="InterPro" id="IPR000525">
    <property type="entry name" value="Initiator_Rep_WH1"/>
</dbReference>
<dbReference type="InterPro" id="IPR036388">
    <property type="entry name" value="WH-like_DNA-bd_sf"/>
</dbReference>
<accession>A0A3G4RJ98</accession>
<proteinExistence type="inferred from homology"/>
<dbReference type="Gene3D" id="1.10.10.10">
    <property type="entry name" value="Winged helix-like DNA-binding domain superfamily/Winged helix DNA-binding domain"/>
    <property type="match status" value="2"/>
</dbReference>
<dbReference type="SUPFAM" id="SSF46785">
    <property type="entry name" value="Winged helix' DNA-binding domain"/>
    <property type="match status" value="2"/>
</dbReference>
<keyword evidence="3" id="KW-0614">Plasmid</keyword>
<evidence type="ECO:0000256" key="1">
    <source>
        <dbReference type="ARBA" id="ARBA00038283"/>
    </source>
</evidence>
<dbReference type="AlphaFoldDB" id="A0A3G4RJ98"/>
<dbReference type="Pfam" id="PF01051">
    <property type="entry name" value="Rep3_N"/>
    <property type="match status" value="1"/>
</dbReference>
<protein>
    <recommendedName>
        <fullName evidence="2">Initiator Rep protein WH1 domain-containing protein</fullName>
    </recommendedName>
</protein>
<geneLocation type="plasmid" evidence="3">
    <name>pHNBF16</name>
</geneLocation>
<feature type="domain" description="Initiator Rep protein WH1" evidence="2">
    <location>
        <begin position="15"/>
        <end position="179"/>
    </location>
</feature>
<reference evidence="3" key="1">
    <citation type="submission" date="2018-10" db="EMBL/GenBank/DDBJ databases">
        <title>Complete sequence of plasmid pHNBF16.</title>
        <authorList>
            <person name="Liu J.H."/>
            <person name="Huang X."/>
            <person name="Luo J."/>
        </authorList>
    </citation>
    <scope>NUCLEOTIDE SEQUENCE</scope>
    <source>
        <strain evidence="3">6BF16CTX</strain>
        <plasmid evidence="3">pHNBF16</plasmid>
    </source>
</reference>
<comment type="similarity">
    <text evidence="1">Belongs to the initiator RepB protein family.</text>
</comment>